<keyword evidence="8 10" id="KW-0479">Metal-binding</keyword>
<comment type="cofactor">
    <cofactor evidence="5">
        <name>Fe(2+)</name>
        <dbReference type="ChEBI" id="CHEBI:29033"/>
    </cofactor>
</comment>
<feature type="binding site" evidence="10 14">
    <location>
        <position position="65"/>
    </location>
    <ligand>
        <name>substrate</name>
    </ligand>
</feature>
<evidence type="ECO:0000256" key="10">
    <source>
        <dbReference type="HAMAP-Rule" id="MF_02227"/>
    </source>
</evidence>
<gene>
    <name evidence="10" type="primary">rpe</name>
    <name evidence="15" type="ORF">SAMN02745170_00680</name>
</gene>
<evidence type="ECO:0000256" key="3">
    <source>
        <dbReference type="ARBA" id="ARBA00001941"/>
    </source>
</evidence>
<comment type="caution">
    <text evidence="10">Lacks conserved residue(s) required for the propagation of feature annotation.</text>
</comment>
<dbReference type="GO" id="GO:0005737">
    <property type="term" value="C:cytoplasm"/>
    <property type="evidence" value="ECO:0007669"/>
    <property type="project" value="UniProtKB-ARBA"/>
</dbReference>
<feature type="binding site" evidence="14">
    <location>
        <begin position="196"/>
        <end position="197"/>
    </location>
    <ligand>
        <name>substrate</name>
    </ligand>
</feature>
<comment type="similarity">
    <text evidence="6 10 11">Belongs to the ribulose-phosphate 3-epimerase family.</text>
</comment>
<evidence type="ECO:0000256" key="5">
    <source>
        <dbReference type="ARBA" id="ARBA00001954"/>
    </source>
</evidence>
<evidence type="ECO:0000256" key="2">
    <source>
        <dbReference type="ARBA" id="ARBA00001936"/>
    </source>
</evidence>
<keyword evidence="16" id="KW-1185">Reference proteome</keyword>
<dbReference type="CDD" id="cd00429">
    <property type="entry name" value="RPE"/>
    <property type="match status" value="1"/>
</dbReference>
<evidence type="ECO:0000256" key="8">
    <source>
        <dbReference type="ARBA" id="ARBA00022723"/>
    </source>
</evidence>
<dbReference type="InterPro" id="IPR000056">
    <property type="entry name" value="Ribul_P_3_epim-like"/>
</dbReference>
<comment type="cofactor">
    <cofactor evidence="10 13">
        <name>a divalent metal cation</name>
        <dbReference type="ChEBI" id="CHEBI:60240"/>
    </cofactor>
    <text evidence="10 13">Binds 1 divalent metal cation per subunit.</text>
</comment>
<name>A0A1M6CN66_9FIRM</name>
<accession>A0A1M6CN66</accession>
<keyword evidence="13" id="KW-0464">Manganese</keyword>
<protein>
    <recommendedName>
        <fullName evidence="7 10">Ribulose-phosphate 3-epimerase</fullName>
        <ecNumber evidence="7 10">5.1.3.1</ecNumber>
    </recommendedName>
</protein>
<dbReference type="SUPFAM" id="SSF51366">
    <property type="entry name" value="Ribulose-phoshate binding barrel"/>
    <property type="match status" value="1"/>
</dbReference>
<evidence type="ECO:0000256" key="1">
    <source>
        <dbReference type="ARBA" id="ARBA00001782"/>
    </source>
</evidence>
<evidence type="ECO:0000256" key="4">
    <source>
        <dbReference type="ARBA" id="ARBA00001947"/>
    </source>
</evidence>
<organism evidence="15 16">
    <name type="scientific">Propionispora hippei DSM 15287</name>
    <dbReference type="NCBI Taxonomy" id="1123003"/>
    <lineage>
        <taxon>Bacteria</taxon>
        <taxon>Bacillati</taxon>
        <taxon>Bacillota</taxon>
        <taxon>Negativicutes</taxon>
        <taxon>Selenomonadales</taxon>
        <taxon>Sporomusaceae</taxon>
        <taxon>Propionispora</taxon>
    </lineage>
</organism>
<feature type="active site" description="Proton donor" evidence="10 12">
    <location>
        <position position="174"/>
    </location>
</feature>
<comment type="cofactor">
    <cofactor evidence="3">
        <name>Co(2+)</name>
        <dbReference type="ChEBI" id="CHEBI:48828"/>
    </cofactor>
</comment>
<feature type="binding site" evidence="10 13">
    <location>
        <position position="34"/>
    </location>
    <ligand>
        <name>a divalent metal cation</name>
        <dbReference type="ChEBI" id="CHEBI:60240"/>
    </ligand>
</feature>
<keyword evidence="10 11" id="KW-0119">Carbohydrate metabolism</keyword>
<dbReference type="NCBIfam" id="TIGR01163">
    <property type="entry name" value="rpe"/>
    <property type="match status" value="1"/>
</dbReference>
<reference evidence="15 16" key="1">
    <citation type="submission" date="2016-11" db="EMBL/GenBank/DDBJ databases">
        <authorList>
            <person name="Varghese N."/>
            <person name="Submissions S."/>
        </authorList>
    </citation>
    <scope>NUCLEOTIDE SEQUENCE [LARGE SCALE GENOMIC DNA]</scope>
    <source>
        <strain evidence="15 16">DSM 15287</strain>
    </source>
</reference>
<dbReference type="InterPro" id="IPR026019">
    <property type="entry name" value="Ribul_P_3_epim"/>
</dbReference>
<dbReference type="PIRSF" id="PIRSF001461">
    <property type="entry name" value="RPE"/>
    <property type="match status" value="1"/>
</dbReference>
<dbReference type="EMBL" id="FQZD01000006">
    <property type="protein sequence ID" value="SHI62363.1"/>
    <property type="molecule type" value="Genomic_DNA"/>
</dbReference>
<feature type="binding site" evidence="10 14">
    <location>
        <position position="7"/>
    </location>
    <ligand>
        <name>substrate</name>
    </ligand>
</feature>
<evidence type="ECO:0000256" key="6">
    <source>
        <dbReference type="ARBA" id="ARBA00009541"/>
    </source>
</evidence>
<feature type="binding site" evidence="10 13">
    <location>
        <position position="174"/>
    </location>
    <ligand>
        <name>a divalent metal cation</name>
        <dbReference type="ChEBI" id="CHEBI:60240"/>
    </ligand>
</feature>
<sequence length="230" mass="25569">MIQIAASMMCADQLELRRELQRLEEAKVDLLHCDVMDGLYVPNMAMSYSMLEQIRQFTSIPLDIHLMIVEPERYLNQFADLQPGYISIHAEAATHLHRAVQMIKKRGIRAAVALNPSTPLSHIEYVLAELDMVLIMTVDPGYAGQKFIPAMIEKIRELKKISLKKKPDLLIQVDGNINGQTIPPAVAAGANILVGGTASIFKGPEADYKKLVQDMRVSAMLGGHEYESVS</sequence>
<evidence type="ECO:0000256" key="13">
    <source>
        <dbReference type="PIRSR" id="PIRSR001461-2"/>
    </source>
</evidence>
<dbReference type="InterPro" id="IPR013785">
    <property type="entry name" value="Aldolase_TIM"/>
</dbReference>
<evidence type="ECO:0000256" key="9">
    <source>
        <dbReference type="ARBA" id="ARBA00023235"/>
    </source>
</evidence>
<keyword evidence="13" id="KW-0862">Zinc</keyword>
<dbReference type="GO" id="GO:0019323">
    <property type="term" value="P:pentose catabolic process"/>
    <property type="evidence" value="ECO:0007669"/>
    <property type="project" value="UniProtKB-UniRule"/>
</dbReference>
<evidence type="ECO:0000256" key="14">
    <source>
        <dbReference type="PIRSR" id="PIRSR001461-3"/>
    </source>
</evidence>
<keyword evidence="9 10" id="KW-0413">Isomerase</keyword>
<evidence type="ECO:0000313" key="16">
    <source>
        <dbReference type="Proteomes" id="UP000322917"/>
    </source>
</evidence>
<dbReference type="HAMAP" id="MF_02227">
    <property type="entry name" value="RPE"/>
    <property type="match status" value="1"/>
</dbReference>
<dbReference type="GO" id="GO:0004750">
    <property type="term" value="F:D-ribulose-phosphate 3-epimerase activity"/>
    <property type="evidence" value="ECO:0007669"/>
    <property type="project" value="UniProtKB-UniRule"/>
</dbReference>
<comment type="function">
    <text evidence="10">Catalyzes the reversible epimerization of D-ribulose 5-phosphate to D-xylulose 5-phosphate.</text>
</comment>
<proteinExistence type="inferred from homology"/>
<evidence type="ECO:0000256" key="7">
    <source>
        <dbReference type="ARBA" id="ARBA00013188"/>
    </source>
</evidence>
<dbReference type="OrthoDB" id="1645589at2"/>
<dbReference type="AlphaFoldDB" id="A0A1M6CN66"/>
<evidence type="ECO:0000313" key="15">
    <source>
        <dbReference type="EMBL" id="SHI62363.1"/>
    </source>
</evidence>
<comment type="cofactor">
    <cofactor evidence="2">
        <name>Mn(2+)</name>
        <dbReference type="ChEBI" id="CHEBI:29035"/>
    </cofactor>
</comment>
<dbReference type="FunFam" id="3.20.20.70:FF:000004">
    <property type="entry name" value="Ribulose-phosphate 3-epimerase"/>
    <property type="match status" value="1"/>
</dbReference>
<dbReference type="InterPro" id="IPR011060">
    <property type="entry name" value="RibuloseP-bd_barrel"/>
</dbReference>
<dbReference type="GO" id="GO:0046872">
    <property type="term" value="F:metal ion binding"/>
    <property type="evidence" value="ECO:0007669"/>
    <property type="project" value="UniProtKB-UniRule"/>
</dbReference>
<comment type="catalytic activity">
    <reaction evidence="1 10 11">
        <text>D-ribulose 5-phosphate = D-xylulose 5-phosphate</text>
        <dbReference type="Rhea" id="RHEA:13677"/>
        <dbReference type="ChEBI" id="CHEBI:57737"/>
        <dbReference type="ChEBI" id="CHEBI:58121"/>
        <dbReference type="EC" id="5.1.3.1"/>
    </reaction>
</comment>
<feature type="active site" description="Proton acceptor" evidence="10 12">
    <location>
        <position position="34"/>
    </location>
</feature>
<feature type="binding site" evidence="10 13">
    <location>
        <position position="32"/>
    </location>
    <ligand>
        <name>a divalent metal cation</name>
        <dbReference type="ChEBI" id="CHEBI:60240"/>
    </ligand>
</feature>
<feature type="binding site" evidence="10 14">
    <location>
        <begin position="141"/>
        <end position="144"/>
    </location>
    <ligand>
        <name>substrate</name>
    </ligand>
</feature>
<dbReference type="EC" id="5.1.3.1" evidence="7 10"/>
<keyword evidence="13" id="KW-0170">Cobalt</keyword>
<dbReference type="Pfam" id="PF00834">
    <property type="entry name" value="Ribul_P_3_epim"/>
    <property type="match status" value="1"/>
</dbReference>
<dbReference type="PROSITE" id="PS01086">
    <property type="entry name" value="RIBUL_P_3_EPIMER_2"/>
    <property type="match status" value="1"/>
</dbReference>
<comment type="pathway">
    <text evidence="10">Carbohydrate degradation.</text>
</comment>
<dbReference type="RefSeq" id="WP_149733564.1">
    <property type="nucleotide sequence ID" value="NZ_FQZD01000006.1"/>
</dbReference>
<evidence type="ECO:0000256" key="11">
    <source>
        <dbReference type="PIRNR" id="PIRNR001461"/>
    </source>
</evidence>
<dbReference type="Gene3D" id="3.20.20.70">
    <property type="entry name" value="Aldolase class I"/>
    <property type="match status" value="1"/>
</dbReference>
<dbReference type="GO" id="GO:0006098">
    <property type="term" value="P:pentose-phosphate shunt"/>
    <property type="evidence" value="ECO:0007669"/>
    <property type="project" value="UniProtKB-UniRule"/>
</dbReference>
<dbReference type="PANTHER" id="PTHR11749">
    <property type="entry name" value="RIBULOSE-5-PHOSPHATE-3-EPIMERASE"/>
    <property type="match status" value="1"/>
</dbReference>
<dbReference type="Proteomes" id="UP000322917">
    <property type="component" value="Unassembled WGS sequence"/>
</dbReference>
<comment type="cofactor">
    <cofactor evidence="4">
        <name>Zn(2+)</name>
        <dbReference type="ChEBI" id="CHEBI:29105"/>
    </cofactor>
</comment>
<dbReference type="NCBIfam" id="NF004076">
    <property type="entry name" value="PRK05581.1-4"/>
    <property type="match status" value="1"/>
</dbReference>
<evidence type="ECO:0000256" key="12">
    <source>
        <dbReference type="PIRSR" id="PIRSR001461-1"/>
    </source>
</evidence>
<feature type="binding site" evidence="10 13">
    <location>
        <position position="65"/>
    </location>
    <ligand>
        <name>a divalent metal cation</name>
        <dbReference type="ChEBI" id="CHEBI:60240"/>
    </ligand>
</feature>